<dbReference type="PROSITE" id="PS51257">
    <property type="entry name" value="PROKAR_LIPOPROTEIN"/>
    <property type="match status" value="1"/>
</dbReference>
<keyword evidence="5" id="KW-0146">Chitin degradation</keyword>
<evidence type="ECO:0000256" key="1">
    <source>
        <dbReference type="ARBA" id="ARBA00000822"/>
    </source>
</evidence>
<dbReference type="Proteomes" id="UP000011131">
    <property type="component" value="Chromosome"/>
</dbReference>
<gene>
    <name evidence="10" type="ordered locus">MYSTI_02642</name>
</gene>
<dbReference type="GO" id="GO:0008061">
    <property type="term" value="F:chitin binding"/>
    <property type="evidence" value="ECO:0007669"/>
    <property type="project" value="InterPro"/>
</dbReference>
<name>L7U7A3_MYXSD</name>
<dbReference type="STRING" id="1278073.MYSTI_02642"/>
<feature type="domain" description="Fibronectin type-III" evidence="8">
    <location>
        <begin position="133"/>
        <end position="224"/>
    </location>
</feature>
<protein>
    <recommendedName>
        <fullName evidence="3">chitinase</fullName>
        <ecNumber evidence="3">3.2.1.14</ecNumber>
    </recommendedName>
</protein>
<reference evidence="10 11" key="1">
    <citation type="journal article" date="2013" name="Genome Announc.">
        <title>Complete genome sequence of Myxococcus stipitatus strain DSM 14675, a fruiting myxobacterium.</title>
        <authorList>
            <person name="Huntley S."/>
            <person name="Kneip S."/>
            <person name="Treuner-Lange A."/>
            <person name="Sogaard-Andersen L."/>
        </authorList>
    </citation>
    <scope>NUCLEOTIDE SEQUENCE [LARGE SCALE GENOMIC DNA]</scope>
    <source>
        <strain evidence="11">DSM 14675 / JCM 12634 / Mx s8</strain>
    </source>
</reference>
<dbReference type="EC" id="3.2.1.14" evidence="3"/>
<evidence type="ECO:0000256" key="4">
    <source>
        <dbReference type="ARBA" id="ARBA00022801"/>
    </source>
</evidence>
<dbReference type="GO" id="GO:0006032">
    <property type="term" value="P:chitin catabolic process"/>
    <property type="evidence" value="ECO:0007669"/>
    <property type="project" value="UniProtKB-KW"/>
</dbReference>
<evidence type="ECO:0000256" key="6">
    <source>
        <dbReference type="ARBA" id="ARBA00023295"/>
    </source>
</evidence>
<dbReference type="HOGENOM" id="CLU_456171_0_0_7"/>
<keyword evidence="6 7" id="KW-0326">Glycosidase</keyword>
<comment type="catalytic activity">
    <reaction evidence="1">
        <text>Random endo-hydrolysis of N-acetyl-beta-D-glucosaminide (1-&gt;4)-beta-linkages in chitin and chitodextrins.</text>
        <dbReference type="EC" id="3.2.1.14"/>
    </reaction>
</comment>
<dbReference type="PROSITE" id="PS01095">
    <property type="entry name" value="GH18_1"/>
    <property type="match status" value="1"/>
</dbReference>
<dbReference type="Pfam" id="PF00041">
    <property type="entry name" value="fn3"/>
    <property type="match status" value="2"/>
</dbReference>
<dbReference type="InterPro" id="IPR003961">
    <property type="entry name" value="FN3_dom"/>
</dbReference>
<dbReference type="eggNOG" id="COG3325">
    <property type="taxonomic scope" value="Bacteria"/>
</dbReference>
<evidence type="ECO:0000256" key="2">
    <source>
        <dbReference type="ARBA" id="ARBA00009121"/>
    </source>
</evidence>
<dbReference type="SMART" id="SM00636">
    <property type="entry name" value="Glyco_18"/>
    <property type="match status" value="1"/>
</dbReference>
<dbReference type="SMART" id="SM00060">
    <property type="entry name" value="FN3"/>
    <property type="match status" value="2"/>
</dbReference>
<dbReference type="PANTHER" id="PTHR11177:SF317">
    <property type="entry name" value="CHITINASE 12-RELATED"/>
    <property type="match status" value="1"/>
</dbReference>
<dbReference type="GO" id="GO:0005975">
    <property type="term" value="P:carbohydrate metabolic process"/>
    <property type="evidence" value="ECO:0007669"/>
    <property type="project" value="InterPro"/>
</dbReference>
<dbReference type="InterPro" id="IPR011583">
    <property type="entry name" value="Chitinase_II/V-like_cat"/>
</dbReference>
<evidence type="ECO:0000256" key="7">
    <source>
        <dbReference type="RuleBase" id="RU000489"/>
    </source>
</evidence>
<dbReference type="PATRIC" id="fig|1278073.3.peg.2689"/>
<dbReference type="SUPFAM" id="SSF51445">
    <property type="entry name" value="(Trans)glycosidases"/>
    <property type="match status" value="1"/>
</dbReference>
<dbReference type="PANTHER" id="PTHR11177">
    <property type="entry name" value="CHITINASE"/>
    <property type="match status" value="1"/>
</dbReference>
<dbReference type="PROSITE" id="PS50853">
    <property type="entry name" value="FN3"/>
    <property type="match status" value="2"/>
</dbReference>
<feature type="domain" description="Fibronectin type-III" evidence="8">
    <location>
        <begin position="33"/>
        <end position="124"/>
    </location>
</feature>
<dbReference type="InterPro" id="IPR001223">
    <property type="entry name" value="Glyco_hydro18_cat"/>
</dbReference>
<accession>L7U7A3</accession>
<evidence type="ECO:0000256" key="3">
    <source>
        <dbReference type="ARBA" id="ARBA00012729"/>
    </source>
</evidence>
<dbReference type="InterPro" id="IPR050314">
    <property type="entry name" value="Glycosyl_Hydrlase_18"/>
</dbReference>
<evidence type="ECO:0000259" key="9">
    <source>
        <dbReference type="PROSITE" id="PS51910"/>
    </source>
</evidence>
<dbReference type="EMBL" id="CP004025">
    <property type="protein sequence ID" value="AGC43958.1"/>
    <property type="molecule type" value="Genomic_DNA"/>
</dbReference>
<dbReference type="CDD" id="cd00063">
    <property type="entry name" value="FN3"/>
    <property type="match status" value="2"/>
</dbReference>
<dbReference type="PROSITE" id="PS51910">
    <property type="entry name" value="GH18_2"/>
    <property type="match status" value="1"/>
</dbReference>
<evidence type="ECO:0000259" key="8">
    <source>
        <dbReference type="PROSITE" id="PS50853"/>
    </source>
</evidence>
<dbReference type="InterPro" id="IPR029070">
    <property type="entry name" value="Chitinase_insertion_sf"/>
</dbReference>
<dbReference type="SUPFAM" id="SSF49265">
    <property type="entry name" value="Fibronectin type III"/>
    <property type="match status" value="1"/>
</dbReference>
<evidence type="ECO:0000313" key="10">
    <source>
        <dbReference type="EMBL" id="AGC43958.1"/>
    </source>
</evidence>
<dbReference type="RefSeq" id="WP_015348219.1">
    <property type="nucleotide sequence ID" value="NC_020126.1"/>
</dbReference>
<keyword evidence="5" id="KW-0119">Carbohydrate metabolism</keyword>
<dbReference type="InterPro" id="IPR017853">
    <property type="entry name" value="GH"/>
</dbReference>
<keyword evidence="11" id="KW-1185">Reference proteome</keyword>
<dbReference type="GO" id="GO:0008843">
    <property type="term" value="F:endochitinase activity"/>
    <property type="evidence" value="ECO:0007669"/>
    <property type="project" value="UniProtKB-EC"/>
</dbReference>
<comment type="similarity">
    <text evidence="2">Belongs to the glycosyl hydrolase 18 family. Chitinase class II subfamily.</text>
</comment>
<sequence length="586" mass="62651">MKTRLMTQWQLVLAVGVGTLLGGCGKGDEGPGLPGQPSTVEAQPADAQALVTWRPPSSDGGHPLLYYIVKCEPACGGAIVSAGDHQAMVMGLNNGFRYLFKVSAVNARGEGESSVPSESVTPLAGLSIRNPTVPGQPRAVRVTAGNGQAYVSWLAPASFGGRPLQHYVVTAEPGGRSVTVKAPAASVSIVDLPNDKAHTITVKAFNEMGEGPTVSAGSVTPRAGGAPSQWVSGYYVGYQRGLLPVESVDFSGMTHLMVGRVRPRYDGTLYSDFDVTTYEGPIMARALAARAHEAGRKALLMIGGFGEHDGFVQASTGDSRIVFVRELLKLMDDLGYDGLDLDWEPINLPPAGNDGELLLALLDDLRAARPDIILTVPVNWINANFGMPEVEAAFMAQLAERVDQLNIMSYKMSGNWGSWESWHSSPLMDDSPGRPSSVANSVDGYLKAGVPPGRLGIGIGFFGTCWQGVTEPRTPLDGRQHVSEGQSDNAMSYSNIMQAYYDPHARRWDEKAASPYLSFPTVSGPGHCNYISYEDGQSVAVKGQWARSKGLGGTIIWTINQGHIANAPEGRKDELLHQVKRSFLDP</sequence>
<dbReference type="GO" id="GO:0005576">
    <property type="term" value="C:extracellular region"/>
    <property type="evidence" value="ECO:0007669"/>
    <property type="project" value="TreeGrafter"/>
</dbReference>
<dbReference type="Gene3D" id="3.20.20.80">
    <property type="entry name" value="Glycosidases"/>
    <property type="match status" value="1"/>
</dbReference>
<feature type="domain" description="GH18" evidence="9">
    <location>
        <begin position="229"/>
        <end position="586"/>
    </location>
</feature>
<dbReference type="AlphaFoldDB" id="L7U7A3"/>
<dbReference type="Gene3D" id="2.60.40.10">
    <property type="entry name" value="Immunoglobulins"/>
    <property type="match status" value="2"/>
</dbReference>
<proteinExistence type="inferred from homology"/>
<keyword evidence="5" id="KW-0624">Polysaccharide degradation</keyword>
<dbReference type="InterPro" id="IPR036116">
    <property type="entry name" value="FN3_sf"/>
</dbReference>
<evidence type="ECO:0000256" key="5">
    <source>
        <dbReference type="ARBA" id="ARBA00023024"/>
    </source>
</evidence>
<organism evidence="10 11">
    <name type="scientific">Myxococcus stipitatus (strain DSM 14675 / JCM 12634 / Mx s8)</name>
    <dbReference type="NCBI Taxonomy" id="1278073"/>
    <lineage>
        <taxon>Bacteria</taxon>
        <taxon>Pseudomonadati</taxon>
        <taxon>Myxococcota</taxon>
        <taxon>Myxococcia</taxon>
        <taxon>Myxococcales</taxon>
        <taxon>Cystobacterineae</taxon>
        <taxon>Myxococcaceae</taxon>
        <taxon>Myxococcus</taxon>
    </lineage>
</organism>
<dbReference type="Pfam" id="PF00704">
    <property type="entry name" value="Glyco_hydro_18"/>
    <property type="match status" value="1"/>
</dbReference>
<evidence type="ECO:0000313" key="11">
    <source>
        <dbReference type="Proteomes" id="UP000011131"/>
    </source>
</evidence>
<keyword evidence="4 7" id="KW-0378">Hydrolase</keyword>
<dbReference type="Gene3D" id="3.10.50.10">
    <property type="match status" value="1"/>
</dbReference>
<dbReference type="InterPro" id="IPR013783">
    <property type="entry name" value="Ig-like_fold"/>
</dbReference>
<dbReference type="InterPro" id="IPR001579">
    <property type="entry name" value="Glyco_hydro_18_chit_AS"/>
</dbReference>
<dbReference type="KEGG" id="msd:MYSTI_02642"/>